<protein>
    <recommendedName>
        <fullName evidence="5">DUF4988 domain-containing protein</fullName>
    </recommendedName>
</protein>
<evidence type="ECO:0000256" key="2">
    <source>
        <dbReference type="SAM" id="SignalP"/>
    </source>
</evidence>
<evidence type="ECO:0000313" key="4">
    <source>
        <dbReference type="Proteomes" id="UP000283958"/>
    </source>
</evidence>
<feature type="coiled-coil region" evidence="1">
    <location>
        <begin position="25"/>
        <end position="52"/>
    </location>
</feature>
<organism evidence="3 4">
    <name type="scientific">Phocaeicola vulgatus</name>
    <name type="common">Bacteroides vulgatus</name>
    <dbReference type="NCBI Taxonomy" id="821"/>
    <lineage>
        <taxon>Bacteria</taxon>
        <taxon>Pseudomonadati</taxon>
        <taxon>Bacteroidota</taxon>
        <taxon>Bacteroidia</taxon>
        <taxon>Bacteroidales</taxon>
        <taxon>Bacteroidaceae</taxon>
        <taxon>Phocaeicola</taxon>
    </lineage>
</organism>
<evidence type="ECO:0008006" key="5">
    <source>
        <dbReference type="Google" id="ProtNLM"/>
    </source>
</evidence>
<feature type="chain" id="PRO_5019424780" description="DUF4988 domain-containing protein" evidence="2">
    <location>
        <begin position="24"/>
        <end position="859"/>
    </location>
</feature>
<evidence type="ECO:0000313" key="3">
    <source>
        <dbReference type="EMBL" id="RHJ75252.1"/>
    </source>
</evidence>
<feature type="signal peptide" evidence="2">
    <location>
        <begin position="1"/>
        <end position="23"/>
    </location>
</feature>
<proteinExistence type="predicted"/>
<accession>A0A415DFS0</accession>
<evidence type="ECO:0000256" key="1">
    <source>
        <dbReference type="SAM" id="Coils"/>
    </source>
</evidence>
<sequence length="859" mass="95061">MNKKFLSAVLFGALMVTSTGTFVSCKDYDDDIDQINNKLSGVEATIADLQKKIGDGAYVKSITQAADGFTVTMSDGSSTTITGIKGDAGQDGKDGAEWTIVDGYWACNGEKTDVKAVGTDGKDGQKEVEKRADGWYLWNGTDYEKVTVDAPATAGVPYYQIDPKDENYAIMYIYDATGKNEQAIRLPLNEGLVQLYVRNYISALDINFAKAKSDIKWDGKKAAPKKGEYIITQSFDSLMVQVNPTNYDLASIKELSLMTSQNVKVPVTLSAPVAFKGILSEATSRAVSEGGLYKIAVTPDAITEENVKLYGNTNSYAKPYVSLVANDKVRSTYETAFSLNEVKTSQTLKFGIYDENGSFINGSFTGNIKTKAEEPLTIVTDVPKYLYDAYLTVADDYKADSIRYGLVTDKTMTIQSNEKAQGYIKFIVHYMDTYGTVYPTEAQIKAENEPYVWVWFGEEYEDETISSIASTSHTAIAYDAKNPDAQSMLVDFSKYFEGMSASDRILWNSDNGANFSWRNNSVVNVKWTYTDRNGRTQEKIVSDLIEYYQMADKDGKLLGKFNNNYYNFTAEDKAKFAKLFVKFKQNYGSQLFEFGNGQLVFSINITDNDKKVNQTIEIPFEIKNPTADEQKKHYSFNSHYYSNGVFSVIDATEVDMNQMITADADCGMDFSDMKVAEDSKGYINISNSSIVNLTSEGKKGTAYSVEGIVLKYLNRPIELDAVKVKFVTSKEFSITAANAPSFQSGKVESKTILYKKEATDKDKKESFYKVVDALGEFVDVANVQSIKIVEFVSPKNGEGQDLLNTPTIATDGSYTMTVKSTGAKATVDSTVTIKVQAEVNGKTYDGEVTVTIKKFPTAE</sequence>
<name>A0A415DFS0_PHOVU</name>
<reference evidence="3 4" key="1">
    <citation type="submission" date="2018-08" db="EMBL/GenBank/DDBJ databases">
        <title>A genome reference for cultivated species of the human gut microbiota.</title>
        <authorList>
            <person name="Zou Y."/>
            <person name="Xue W."/>
            <person name="Luo G."/>
        </authorList>
    </citation>
    <scope>NUCLEOTIDE SEQUENCE [LARGE SCALE GENOMIC DNA]</scope>
    <source>
        <strain evidence="3 4">AM09-18</strain>
    </source>
</reference>
<dbReference type="AlphaFoldDB" id="A0A415DFS0"/>
<dbReference type="PROSITE" id="PS51257">
    <property type="entry name" value="PROKAR_LIPOPROTEIN"/>
    <property type="match status" value="1"/>
</dbReference>
<gene>
    <name evidence="3" type="ORF">DW105_13055</name>
</gene>
<dbReference type="EMBL" id="QRMN01000031">
    <property type="protein sequence ID" value="RHJ75252.1"/>
    <property type="molecule type" value="Genomic_DNA"/>
</dbReference>
<keyword evidence="2" id="KW-0732">Signal</keyword>
<comment type="caution">
    <text evidence="3">The sequence shown here is derived from an EMBL/GenBank/DDBJ whole genome shotgun (WGS) entry which is preliminary data.</text>
</comment>
<dbReference type="RefSeq" id="WP_118327728.1">
    <property type="nucleotide sequence ID" value="NZ_QRMN01000031.1"/>
</dbReference>
<keyword evidence="1" id="KW-0175">Coiled coil</keyword>
<dbReference type="Proteomes" id="UP000283958">
    <property type="component" value="Unassembled WGS sequence"/>
</dbReference>